<dbReference type="Proteomes" id="UP000701801">
    <property type="component" value="Unassembled WGS sequence"/>
</dbReference>
<evidence type="ECO:0000313" key="1">
    <source>
        <dbReference type="EMBL" id="CAG8980313.1"/>
    </source>
</evidence>
<accession>A0A9N9LUW7</accession>
<reference evidence="1" key="1">
    <citation type="submission" date="2021-07" db="EMBL/GenBank/DDBJ databases">
        <authorList>
            <person name="Durling M."/>
        </authorList>
    </citation>
    <scope>NUCLEOTIDE SEQUENCE</scope>
</reference>
<organism evidence="1 2">
    <name type="scientific">Hymenoscyphus albidus</name>
    <dbReference type="NCBI Taxonomy" id="595503"/>
    <lineage>
        <taxon>Eukaryota</taxon>
        <taxon>Fungi</taxon>
        <taxon>Dikarya</taxon>
        <taxon>Ascomycota</taxon>
        <taxon>Pezizomycotina</taxon>
        <taxon>Leotiomycetes</taxon>
        <taxon>Helotiales</taxon>
        <taxon>Helotiaceae</taxon>
        <taxon>Hymenoscyphus</taxon>
    </lineage>
</organism>
<dbReference type="EMBL" id="CAJVRM010000376">
    <property type="protein sequence ID" value="CAG8980313.1"/>
    <property type="molecule type" value="Genomic_DNA"/>
</dbReference>
<name>A0A9N9LUW7_9HELO</name>
<keyword evidence="2" id="KW-1185">Reference proteome</keyword>
<protein>
    <submittedName>
        <fullName evidence="1">Uncharacterized protein</fullName>
    </submittedName>
</protein>
<evidence type="ECO:0000313" key="2">
    <source>
        <dbReference type="Proteomes" id="UP000701801"/>
    </source>
</evidence>
<proteinExistence type="predicted"/>
<dbReference type="AlphaFoldDB" id="A0A9N9LUW7"/>
<comment type="caution">
    <text evidence="1">The sequence shown here is derived from an EMBL/GenBank/DDBJ whole genome shotgun (WGS) entry which is preliminary data.</text>
</comment>
<sequence>MKRLQRKVRKEKLFIVASQPALKMNLSSCVDENYACWTAMTQGPVAKNQNSIEAAIFNNHSNEHVRWLYRFKWGNKLCAKDIVVHAIASRSFGRQI</sequence>
<gene>
    <name evidence="1" type="ORF">HYALB_00013015</name>
</gene>